<dbReference type="EMBL" id="JBEPSB010000004">
    <property type="protein sequence ID" value="MET4560317.1"/>
    <property type="molecule type" value="Genomic_DNA"/>
</dbReference>
<name>A0ABV2PHA7_9BACI</name>
<sequence length="369" mass="42841">MKRMKWLWSYQIDKTEKWLSDMASKGYHLCDFNAVTRMFTFEEGEPSAVAYAIRLDKNMLPNALRQAGWQVVTSSSRWQFMKNEQMTEAPVYPSRETIVKRARLHTYLFILIGIFFVTAQLNIILITAIMSNVIGGISWWSIAIPLAIITLFISLSIYVYRAYRKFEKQEMDMIVPKIGSGRKVRKLKLGWMYLPQQTKAWLEEQARLGLELERVTAVAIFTFRETGSKCIAYEVSFEPKVDSSFFTIHKEMGWQLKFTSNITWLHYSIWAMPYENGENTPALTYDPKEKIRGMKKALYMSAGIGGYLLLVLGFSLYTNFYRMTESFFEWSIDGVLRVLLISCVALWVTILSRAIIGYFKELKMIKAGL</sequence>
<comment type="caution">
    <text evidence="2">The sequence shown here is derived from an EMBL/GenBank/DDBJ whole genome shotgun (WGS) entry which is preliminary data.</text>
</comment>
<dbReference type="Proteomes" id="UP001549363">
    <property type="component" value="Unassembled WGS sequence"/>
</dbReference>
<keyword evidence="1" id="KW-0472">Membrane</keyword>
<proteinExistence type="predicted"/>
<feature type="transmembrane region" description="Helical" evidence="1">
    <location>
        <begin position="107"/>
        <end position="131"/>
    </location>
</feature>
<dbReference type="InterPro" id="IPR021359">
    <property type="entry name" value="DUF2812"/>
</dbReference>
<feature type="transmembrane region" description="Helical" evidence="1">
    <location>
        <begin position="297"/>
        <end position="318"/>
    </location>
</feature>
<feature type="transmembrane region" description="Helical" evidence="1">
    <location>
        <begin position="137"/>
        <end position="160"/>
    </location>
</feature>
<gene>
    <name evidence="2" type="ORF">ABIA69_001461</name>
</gene>
<accession>A0ABV2PHA7</accession>
<evidence type="ECO:0000256" key="1">
    <source>
        <dbReference type="SAM" id="Phobius"/>
    </source>
</evidence>
<keyword evidence="1" id="KW-1133">Transmembrane helix</keyword>
<protein>
    <submittedName>
        <fullName evidence="2">Uncharacterized membrane protein (DUF485 family)</fullName>
    </submittedName>
</protein>
<reference evidence="2 3" key="1">
    <citation type="submission" date="2024-06" db="EMBL/GenBank/DDBJ databases">
        <title>Sorghum-associated microbial communities from plants grown in Nebraska, USA.</title>
        <authorList>
            <person name="Schachtman D."/>
        </authorList>
    </citation>
    <scope>NUCLEOTIDE SEQUENCE [LARGE SCALE GENOMIC DNA]</scope>
    <source>
        <strain evidence="2 3">736</strain>
    </source>
</reference>
<feature type="transmembrane region" description="Helical" evidence="1">
    <location>
        <begin position="338"/>
        <end position="359"/>
    </location>
</feature>
<dbReference type="Pfam" id="PF11193">
    <property type="entry name" value="DUF2812"/>
    <property type="match status" value="2"/>
</dbReference>
<keyword evidence="3" id="KW-1185">Reference proteome</keyword>
<evidence type="ECO:0000313" key="3">
    <source>
        <dbReference type="Proteomes" id="UP001549363"/>
    </source>
</evidence>
<evidence type="ECO:0000313" key="2">
    <source>
        <dbReference type="EMBL" id="MET4560317.1"/>
    </source>
</evidence>
<keyword evidence="1" id="KW-0812">Transmembrane</keyword>
<organism evidence="2 3">
    <name type="scientific">Lysinibacillus parviboronicapiens</name>
    <dbReference type="NCBI Taxonomy" id="436516"/>
    <lineage>
        <taxon>Bacteria</taxon>
        <taxon>Bacillati</taxon>
        <taxon>Bacillota</taxon>
        <taxon>Bacilli</taxon>
        <taxon>Bacillales</taxon>
        <taxon>Bacillaceae</taxon>
        <taxon>Lysinibacillus</taxon>
    </lineage>
</organism>